<keyword evidence="4 5" id="KW-0274">FAD</keyword>
<dbReference type="InterPro" id="IPR013786">
    <property type="entry name" value="AcylCoA_DH/ox_N"/>
</dbReference>
<evidence type="ECO:0000259" key="6">
    <source>
        <dbReference type="Pfam" id="PF00441"/>
    </source>
</evidence>
<dbReference type="InterPro" id="IPR046373">
    <property type="entry name" value="Acyl-CoA_Oxase/DH_mid-dom_sf"/>
</dbReference>
<evidence type="ECO:0000259" key="8">
    <source>
        <dbReference type="Pfam" id="PF02771"/>
    </source>
</evidence>
<evidence type="ECO:0000259" key="7">
    <source>
        <dbReference type="Pfam" id="PF02770"/>
    </source>
</evidence>
<dbReference type="SUPFAM" id="SSF56645">
    <property type="entry name" value="Acyl-CoA dehydrogenase NM domain-like"/>
    <property type="match status" value="1"/>
</dbReference>
<dbReference type="Pfam" id="PF02771">
    <property type="entry name" value="Acyl-CoA_dh_N"/>
    <property type="match status" value="1"/>
</dbReference>
<protein>
    <submittedName>
        <fullName evidence="9">Acyl-CoA dehydrogenase</fullName>
    </submittedName>
</protein>
<dbReference type="InterPro" id="IPR006089">
    <property type="entry name" value="Acyl-CoA_DH_CS"/>
</dbReference>
<dbReference type="PROSITE" id="PS00072">
    <property type="entry name" value="ACYL_COA_DH_1"/>
    <property type="match status" value="1"/>
</dbReference>
<dbReference type="Gene3D" id="2.40.110.10">
    <property type="entry name" value="Butyryl-CoA Dehydrogenase, subunit A, domain 2"/>
    <property type="match status" value="1"/>
</dbReference>
<evidence type="ECO:0000256" key="2">
    <source>
        <dbReference type="ARBA" id="ARBA00009347"/>
    </source>
</evidence>
<evidence type="ECO:0000256" key="5">
    <source>
        <dbReference type="RuleBase" id="RU362125"/>
    </source>
</evidence>
<dbReference type="InterPro" id="IPR037069">
    <property type="entry name" value="AcylCoA_DH/ox_N_sf"/>
</dbReference>
<evidence type="ECO:0000256" key="3">
    <source>
        <dbReference type="ARBA" id="ARBA00022630"/>
    </source>
</evidence>
<dbReference type="Gene3D" id="1.20.140.10">
    <property type="entry name" value="Butyryl-CoA Dehydrogenase, subunit A, domain 3"/>
    <property type="match status" value="1"/>
</dbReference>
<organism evidence="9 10">
    <name type="scientific">Antrihabitans cavernicola</name>
    <dbReference type="NCBI Taxonomy" id="2495913"/>
    <lineage>
        <taxon>Bacteria</taxon>
        <taxon>Bacillati</taxon>
        <taxon>Actinomycetota</taxon>
        <taxon>Actinomycetes</taxon>
        <taxon>Mycobacteriales</taxon>
        <taxon>Nocardiaceae</taxon>
        <taxon>Antrihabitans</taxon>
    </lineage>
</organism>
<accession>A0A5A7S4A1</accession>
<dbReference type="InterPro" id="IPR006091">
    <property type="entry name" value="Acyl-CoA_Oxase/DH_mid-dom"/>
</dbReference>
<dbReference type="Proteomes" id="UP000322244">
    <property type="component" value="Unassembled WGS sequence"/>
</dbReference>
<feature type="domain" description="Acyl-CoA oxidase/dehydrogenase middle" evidence="7">
    <location>
        <begin position="139"/>
        <end position="240"/>
    </location>
</feature>
<comment type="similarity">
    <text evidence="2 5">Belongs to the acyl-CoA dehydrogenase family.</text>
</comment>
<dbReference type="Pfam" id="PF02770">
    <property type="entry name" value="Acyl-CoA_dh_M"/>
    <property type="match status" value="1"/>
</dbReference>
<dbReference type="OrthoDB" id="8876745at2"/>
<evidence type="ECO:0000313" key="10">
    <source>
        <dbReference type="Proteomes" id="UP000322244"/>
    </source>
</evidence>
<proteinExistence type="inferred from homology"/>
<name>A0A5A7S4A1_9NOCA</name>
<dbReference type="AlphaFoldDB" id="A0A5A7S4A1"/>
<reference evidence="9 10" key="1">
    <citation type="submission" date="2019-07" db="EMBL/GenBank/DDBJ databases">
        <title>Rhodococcus cavernicolus sp. nov., isolated from a cave.</title>
        <authorList>
            <person name="Lee S.D."/>
        </authorList>
    </citation>
    <scope>NUCLEOTIDE SEQUENCE [LARGE SCALE GENOMIC DNA]</scope>
    <source>
        <strain evidence="9 10">C1-24</strain>
    </source>
</reference>
<dbReference type="InterPro" id="IPR009075">
    <property type="entry name" value="AcylCo_DH/oxidase_C"/>
</dbReference>
<dbReference type="SUPFAM" id="SSF47203">
    <property type="entry name" value="Acyl-CoA dehydrogenase C-terminal domain-like"/>
    <property type="match status" value="1"/>
</dbReference>
<keyword evidence="3 5" id="KW-0285">Flavoprotein</keyword>
<dbReference type="Gene3D" id="1.10.540.10">
    <property type="entry name" value="Acyl-CoA dehydrogenase/oxidase, N-terminal domain"/>
    <property type="match status" value="1"/>
</dbReference>
<evidence type="ECO:0000256" key="4">
    <source>
        <dbReference type="ARBA" id="ARBA00022827"/>
    </source>
</evidence>
<evidence type="ECO:0000256" key="1">
    <source>
        <dbReference type="ARBA" id="ARBA00001974"/>
    </source>
</evidence>
<dbReference type="GO" id="GO:0050660">
    <property type="term" value="F:flavin adenine dinucleotide binding"/>
    <property type="evidence" value="ECO:0007669"/>
    <property type="project" value="InterPro"/>
</dbReference>
<dbReference type="PANTHER" id="PTHR43884">
    <property type="entry name" value="ACYL-COA DEHYDROGENASE"/>
    <property type="match status" value="1"/>
</dbReference>
<dbReference type="GO" id="GO:0003995">
    <property type="term" value="F:acyl-CoA dehydrogenase activity"/>
    <property type="evidence" value="ECO:0007669"/>
    <property type="project" value="InterPro"/>
</dbReference>
<comment type="cofactor">
    <cofactor evidence="1 5">
        <name>FAD</name>
        <dbReference type="ChEBI" id="CHEBI:57692"/>
    </cofactor>
</comment>
<dbReference type="InterPro" id="IPR036250">
    <property type="entry name" value="AcylCo_DH-like_C"/>
</dbReference>
<evidence type="ECO:0000313" key="9">
    <source>
        <dbReference type="EMBL" id="KAA0019403.1"/>
    </source>
</evidence>
<comment type="caution">
    <text evidence="9">The sequence shown here is derived from an EMBL/GenBank/DDBJ whole genome shotgun (WGS) entry which is preliminary data.</text>
</comment>
<feature type="domain" description="Acyl-CoA dehydrogenase/oxidase N-terminal" evidence="8">
    <location>
        <begin position="78"/>
        <end position="134"/>
    </location>
</feature>
<dbReference type="InterPro" id="IPR009100">
    <property type="entry name" value="AcylCoA_DH/oxidase_NM_dom_sf"/>
</dbReference>
<dbReference type="EMBL" id="VLNY01000015">
    <property type="protein sequence ID" value="KAA0019403.1"/>
    <property type="molecule type" value="Genomic_DNA"/>
</dbReference>
<dbReference type="RefSeq" id="WP_149432499.1">
    <property type="nucleotide sequence ID" value="NZ_VLNY01000015.1"/>
</dbReference>
<dbReference type="Pfam" id="PF00441">
    <property type="entry name" value="Acyl-CoA_dh_1"/>
    <property type="match status" value="1"/>
</dbReference>
<dbReference type="PANTHER" id="PTHR43884:SF12">
    <property type="entry name" value="ISOVALERYL-COA DEHYDROGENASE, MITOCHONDRIAL-RELATED"/>
    <property type="match status" value="1"/>
</dbReference>
<keyword evidence="10" id="KW-1185">Reference proteome</keyword>
<feature type="domain" description="Acyl-CoA dehydrogenase/oxidase C-terminal" evidence="6">
    <location>
        <begin position="257"/>
        <end position="407"/>
    </location>
</feature>
<keyword evidence="5" id="KW-0560">Oxidoreductase</keyword>
<gene>
    <name evidence="9" type="ORF">FOY51_22400</name>
</gene>
<sequence length="409" mass="44332">MYTWSDTDEMFRDALRGFIEKEIRPHVDELESAALAPYDILRKLYKTFGIDAISREGLEKALAEEAGDTVADDGDDSGGGMGGSMAVILNTELAGVSLGMIASLGVSVGLTVGTIRSRGTLAQKQRWLPELVTLEKVGAWAITEPDSGSDAFGGMKTYVKRDGADYILNGQKTFITNGPYADTIVVYAKLDEGDGAVSKRDRKVLPFVLDTGMAGFTQGKPFKKMGMNSSPTGELFFDNVRITPDRLLGETENPTKGDGKSSAREAFSAERIGIAYLSLGIINECHRLSIEYAKSRTLWGQEIGRFQLIQLKLAEMEIARINVQNMIFSALERQQAGVAVGLAEASAMKLYSSRAATEVAMEAVQLFGGNGYMAEYRVEQLARDAKSLMIYAGSNEVQVTHIAKGLLAT</sequence>